<name>A0AAD5YR87_9AGAR</name>
<dbReference type="CDD" id="cd00387">
    <property type="entry name" value="Ribosomal_L7_L12"/>
    <property type="match status" value="1"/>
</dbReference>
<feature type="transmembrane region" description="Helical" evidence="3">
    <location>
        <begin position="214"/>
        <end position="237"/>
    </location>
</feature>
<dbReference type="GO" id="GO:0003729">
    <property type="term" value="F:mRNA binding"/>
    <property type="evidence" value="ECO:0007669"/>
    <property type="project" value="TreeGrafter"/>
</dbReference>
<dbReference type="PANTHER" id="PTHR45987">
    <property type="entry name" value="39S RIBOSOMAL PROTEIN L12"/>
    <property type="match status" value="1"/>
</dbReference>
<evidence type="ECO:0000256" key="2">
    <source>
        <dbReference type="ARBA" id="ARBA00023274"/>
    </source>
</evidence>
<gene>
    <name evidence="6" type="ORF">NP233_g5108</name>
</gene>
<dbReference type="GO" id="GO:0006412">
    <property type="term" value="P:translation"/>
    <property type="evidence" value="ECO:0007669"/>
    <property type="project" value="InterPro"/>
</dbReference>
<keyword evidence="1" id="KW-0689">Ribosomal protein</keyword>
<feature type="transmembrane region" description="Helical" evidence="3">
    <location>
        <begin position="50"/>
        <end position="72"/>
    </location>
</feature>
<reference evidence="6" key="1">
    <citation type="submission" date="2022-07" db="EMBL/GenBank/DDBJ databases">
        <title>Genome Sequence of Leucocoprinus birnbaumii.</title>
        <authorList>
            <person name="Buettner E."/>
        </authorList>
    </citation>
    <scope>NUCLEOTIDE SEQUENCE</scope>
    <source>
        <strain evidence="6">VT141</strain>
    </source>
</reference>
<protein>
    <recommendedName>
        <fullName evidence="8">Ribosomal protein L7/L12 C-terminal domain-containing protein</fullName>
    </recommendedName>
</protein>
<dbReference type="InterPro" id="IPR014719">
    <property type="entry name" value="Ribosomal_bL12_C/ClpS-like"/>
</dbReference>
<feature type="transmembrane region" description="Helical" evidence="3">
    <location>
        <begin position="257"/>
        <end position="279"/>
    </location>
</feature>
<dbReference type="Pfam" id="PF16320">
    <property type="entry name" value="Ribosomal_L12_N"/>
    <property type="match status" value="1"/>
</dbReference>
<organism evidence="6 7">
    <name type="scientific">Leucocoprinus birnbaumii</name>
    <dbReference type="NCBI Taxonomy" id="56174"/>
    <lineage>
        <taxon>Eukaryota</taxon>
        <taxon>Fungi</taxon>
        <taxon>Dikarya</taxon>
        <taxon>Basidiomycota</taxon>
        <taxon>Agaricomycotina</taxon>
        <taxon>Agaricomycetes</taxon>
        <taxon>Agaricomycetidae</taxon>
        <taxon>Agaricales</taxon>
        <taxon>Agaricineae</taxon>
        <taxon>Agaricaceae</taxon>
        <taxon>Leucocoprinus</taxon>
    </lineage>
</organism>
<proteinExistence type="predicted"/>
<feature type="transmembrane region" description="Helical" evidence="3">
    <location>
        <begin position="84"/>
        <end position="104"/>
    </location>
</feature>
<dbReference type="AlphaFoldDB" id="A0AAD5YR87"/>
<dbReference type="GO" id="GO:0003735">
    <property type="term" value="F:structural constituent of ribosome"/>
    <property type="evidence" value="ECO:0007669"/>
    <property type="project" value="InterPro"/>
</dbReference>
<dbReference type="EMBL" id="JANIEX010000293">
    <property type="protein sequence ID" value="KAJ3569348.1"/>
    <property type="molecule type" value="Genomic_DNA"/>
</dbReference>
<feature type="transmembrane region" description="Helical" evidence="3">
    <location>
        <begin position="124"/>
        <end position="145"/>
    </location>
</feature>
<feature type="domain" description="Large ribosomal subunit protein bL12 C-terminal" evidence="4">
    <location>
        <begin position="450"/>
        <end position="518"/>
    </location>
</feature>
<evidence type="ECO:0008006" key="8">
    <source>
        <dbReference type="Google" id="ProtNLM"/>
    </source>
</evidence>
<keyword evidence="2" id="KW-0687">Ribonucleoprotein</keyword>
<dbReference type="InterPro" id="IPR000206">
    <property type="entry name" value="Ribosomal_bL12"/>
</dbReference>
<accession>A0AAD5YR87</accession>
<comment type="caution">
    <text evidence="6">The sequence shown here is derived from an EMBL/GenBank/DDBJ whole genome shotgun (WGS) entry which is preliminary data.</text>
</comment>
<feature type="transmembrane region" description="Helical" evidence="3">
    <location>
        <begin position="285"/>
        <end position="302"/>
    </location>
</feature>
<keyword evidence="3" id="KW-0472">Membrane</keyword>
<keyword evidence="3" id="KW-0812">Transmembrane</keyword>
<dbReference type="InterPro" id="IPR013823">
    <property type="entry name" value="Ribosomal_bL12_C"/>
</dbReference>
<dbReference type="GO" id="GO:0005762">
    <property type="term" value="C:mitochondrial large ribosomal subunit"/>
    <property type="evidence" value="ECO:0007669"/>
    <property type="project" value="TreeGrafter"/>
</dbReference>
<dbReference type="SUPFAM" id="SSF54736">
    <property type="entry name" value="ClpS-like"/>
    <property type="match status" value="1"/>
</dbReference>
<keyword evidence="3" id="KW-1133">Transmembrane helix</keyword>
<feature type="domain" description="Large ribosomal subunit protein bL12 oligomerization" evidence="5">
    <location>
        <begin position="418"/>
        <end position="443"/>
    </location>
</feature>
<dbReference type="Proteomes" id="UP001213000">
    <property type="component" value="Unassembled WGS sequence"/>
</dbReference>
<evidence type="ECO:0000313" key="6">
    <source>
        <dbReference type="EMBL" id="KAJ3569348.1"/>
    </source>
</evidence>
<evidence type="ECO:0000313" key="7">
    <source>
        <dbReference type="Proteomes" id="UP001213000"/>
    </source>
</evidence>
<evidence type="ECO:0000256" key="3">
    <source>
        <dbReference type="SAM" id="Phobius"/>
    </source>
</evidence>
<dbReference type="Gene3D" id="3.30.1390.10">
    <property type="match status" value="1"/>
</dbReference>
<evidence type="ECO:0000259" key="4">
    <source>
        <dbReference type="Pfam" id="PF00542"/>
    </source>
</evidence>
<keyword evidence="7" id="KW-1185">Reference proteome</keyword>
<dbReference type="PANTHER" id="PTHR45987:SF4">
    <property type="entry name" value="LARGE RIBOSOMAL SUBUNIT PROTEIN BL12M"/>
    <property type="match status" value="1"/>
</dbReference>
<feature type="transmembrane region" description="Helical" evidence="3">
    <location>
        <begin position="165"/>
        <end position="186"/>
    </location>
</feature>
<evidence type="ECO:0000256" key="1">
    <source>
        <dbReference type="ARBA" id="ARBA00022980"/>
    </source>
</evidence>
<evidence type="ECO:0000259" key="5">
    <source>
        <dbReference type="Pfam" id="PF16320"/>
    </source>
</evidence>
<dbReference type="Pfam" id="PF00542">
    <property type="entry name" value="Ribosomal_L12"/>
    <property type="match status" value="1"/>
</dbReference>
<sequence length="518" mass="57447">MKGPYLPSLSSFHHLGDLFFVPAELAPNFVTPLDAGASTVNIVRGTHEQLIAFLVLNVWPSHFGLPLLLAVVIFSKSIRRHVTFINLCVAFIIIGISSSLLLYAGKFEGPAEPSQMLCLLQASLLYGMPGLSSMAAFMLVLHMFLVIRAHYHGREYLDRDHPLRLWAMAVAPYAVFLICILATAAIGSTHPERVSRNRRFFYCSLDSLPLTNTLTIVAAIILLATATLEVWAILILYRKWKIQRNSFPDRGTLELSLPIRIITFGFYIIIALSLSLLSIKSPESPVPDLMIATAASVVMFIFGTQKDILRALCFWNRDSPQKVKSLDSTTSSVDLKSEFPESDRMSYYEGGVLRAFSRSASARWVVCYSIAPRVRVFRNGRAHATSSSWSRLPPHSRCLATAAAESSSTPANSNDPTLNRIVDDISKLTLLQAADLVTLLKEKPKEKTIFTVKLESFDAGAKPKIIKEVKSLVPNLTLIEAKKFVESVPKVLKENLSKEEAEKLQKVFQDLGGVVKLE</sequence>
<dbReference type="InterPro" id="IPR008932">
    <property type="entry name" value="Ribosomal_bL12_oligo"/>
</dbReference>